<name>A0ABX7MNS1_9GAMM</name>
<dbReference type="InterPro" id="IPR027627">
    <property type="entry name" value="Glycosyltransferase_put"/>
</dbReference>
<evidence type="ECO:0000259" key="1">
    <source>
        <dbReference type="Pfam" id="PF00534"/>
    </source>
</evidence>
<evidence type="ECO:0000313" key="3">
    <source>
        <dbReference type="Proteomes" id="UP000663555"/>
    </source>
</evidence>
<gene>
    <name evidence="2" type="ORF">LPB19_11730</name>
</gene>
<feature type="domain" description="Glycosyl transferase family 1" evidence="1">
    <location>
        <begin position="137"/>
        <end position="285"/>
    </location>
</feature>
<dbReference type="EMBL" id="CP071247">
    <property type="protein sequence ID" value="QSP93864.1"/>
    <property type="molecule type" value="Genomic_DNA"/>
</dbReference>
<dbReference type="PANTHER" id="PTHR46660">
    <property type="match status" value="1"/>
</dbReference>
<protein>
    <submittedName>
        <fullName evidence="2">TIGR04348 family glycosyltransferase</fullName>
    </submittedName>
</protein>
<dbReference type="CDD" id="cd03801">
    <property type="entry name" value="GT4_PimA-like"/>
    <property type="match status" value="1"/>
</dbReference>
<dbReference type="Pfam" id="PF00534">
    <property type="entry name" value="Glycos_transf_1"/>
    <property type="match status" value="1"/>
</dbReference>
<dbReference type="InterPro" id="IPR052622">
    <property type="entry name" value="Glycosyltransferase_G1"/>
</dbReference>
<proteinExistence type="predicted"/>
<accession>A0ABX7MNS1</accession>
<keyword evidence="3" id="KW-1185">Reference proteome</keyword>
<dbReference type="NCBIfam" id="TIGR04348">
    <property type="entry name" value="selenoneine biosynthesis selenosugar synthase SenB"/>
    <property type="match status" value="1"/>
</dbReference>
<dbReference type="Gene3D" id="3.40.50.2000">
    <property type="entry name" value="Glycogen Phosphorylase B"/>
    <property type="match status" value="1"/>
</dbReference>
<evidence type="ECO:0000313" key="2">
    <source>
        <dbReference type="EMBL" id="QSP93864.1"/>
    </source>
</evidence>
<dbReference type="PANTHER" id="PTHR46660:SF2">
    <property type="entry name" value="GLYCOSYLTRANSFERASE 1 DOMAIN-CONTAINING PROTEIN 1"/>
    <property type="match status" value="1"/>
</dbReference>
<dbReference type="Proteomes" id="UP000663555">
    <property type="component" value="Chromosome"/>
</dbReference>
<dbReference type="RefSeq" id="WP_206643086.1">
    <property type="nucleotide sequence ID" value="NZ_CP071247.1"/>
</dbReference>
<sequence length="326" mass="35935">MDIIIITPAPPGSRSGNRATAERWARLLGDAGHSVTTVTEYSGGPCDVFIALHAWRSHDAIQSFRRAWPETPLIVVLTGTDIYHHQHAYPLPTRASMASADVLIGLHHLVYEDIPEEFRSKLVTVYQSADTLERTGPESDSGEFRVCVIGHLRDEKDSLRAARAARLLPPESRVRILGAGKPHNKEWQTRTEHETAENERFQWLGELDRERTAQLLQSSHAMVISSIMEGGANVVSEACRAGLPILASDIPGNRGLLGDGYQGYFPPGDEVVLAELLVRVESDPAFLATLTHQVANLAPRFTPEREQAGLAQALELAIQRRTEHEG</sequence>
<dbReference type="InterPro" id="IPR001296">
    <property type="entry name" value="Glyco_trans_1"/>
</dbReference>
<dbReference type="SUPFAM" id="SSF53756">
    <property type="entry name" value="UDP-Glycosyltransferase/glycogen phosphorylase"/>
    <property type="match status" value="1"/>
</dbReference>
<reference evidence="2 3" key="1">
    <citation type="submission" date="2021-03" db="EMBL/GenBank/DDBJ databases">
        <title>Genome sequencing of Marinobacter sp. LPB0319.</title>
        <authorList>
            <person name="Kim J."/>
        </authorList>
    </citation>
    <scope>NUCLEOTIDE SEQUENCE [LARGE SCALE GENOMIC DNA]</scope>
    <source>
        <strain evidence="2 3">LPB0319</strain>
    </source>
</reference>
<organism evidence="2 3">
    <name type="scientific">Marinobacter salinisoli</name>
    <dbReference type="NCBI Taxonomy" id="2769486"/>
    <lineage>
        <taxon>Bacteria</taxon>
        <taxon>Pseudomonadati</taxon>
        <taxon>Pseudomonadota</taxon>
        <taxon>Gammaproteobacteria</taxon>
        <taxon>Pseudomonadales</taxon>
        <taxon>Marinobacteraceae</taxon>
        <taxon>Marinobacter</taxon>
    </lineage>
</organism>